<organism evidence="3">
    <name type="scientific">Streptomyces tendae</name>
    <dbReference type="NCBI Taxonomy" id="1932"/>
    <lineage>
        <taxon>Bacteria</taxon>
        <taxon>Bacillati</taxon>
        <taxon>Actinomycetota</taxon>
        <taxon>Actinomycetes</taxon>
        <taxon>Kitasatosporales</taxon>
        <taxon>Streptomycetaceae</taxon>
        <taxon>Streptomyces</taxon>
    </lineage>
</organism>
<dbReference type="AlphaFoldDB" id="A0A6B3QEJ2"/>
<evidence type="ECO:0000256" key="2">
    <source>
        <dbReference type="SAM" id="SignalP"/>
    </source>
</evidence>
<evidence type="ECO:0000256" key="1">
    <source>
        <dbReference type="SAM" id="MobiDB-lite"/>
    </source>
</evidence>
<name>A0A6B3QEJ2_STRTE</name>
<proteinExistence type="predicted"/>
<protein>
    <recommendedName>
        <fullName evidence="4">Secreted protein</fullName>
    </recommendedName>
</protein>
<reference evidence="3" key="1">
    <citation type="journal article" date="2020" name="Microorganisms">
        <title>Isolation, Genomic and Metabolomic Characterization of Streptomyces tendae VITAKN with Quorum Sensing Inhibitory Activity from Southern India.</title>
        <authorList>
            <person name="Ishaque N.M."/>
            <person name="Burgsdorf I."/>
            <person name="Limlingan Malit J.J."/>
            <person name="Saha S."/>
            <person name="Teta R."/>
            <person name="Ewe D."/>
            <person name="Kannabiran K."/>
            <person name="Hrouzek P."/>
            <person name="Steindler L."/>
            <person name="Costantino V."/>
            <person name="Saurav K."/>
        </authorList>
    </citation>
    <scope>NUCLEOTIDE SEQUENCE</scope>
    <source>
        <strain evidence="3">VITAKN</strain>
    </source>
</reference>
<gene>
    <name evidence="3" type="ORF">GUR47_06235</name>
</gene>
<feature type="region of interest" description="Disordered" evidence="1">
    <location>
        <begin position="53"/>
        <end position="72"/>
    </location>
</feature>
<evidence type="ECO:0008006" key="4">
    <source>
        <dbReference type="Google" id="ProtNLM"/>
    </source>
</evidence>
<sequence>MLTSVPRHSGSAPRRRPRTTRALTGTVCLLALALAGTALGAAPAPAADDVVPSFPPADAADPPAPVSWRADLSRTGSDDVNVRYDAGALRVRDGSVSPASLGRDRGYASAVLEPHHVDRPVNRVAVDVEATVPDEASVEVDVRGRAADGTWTEWRRAAAGAPARLPRDVVDVQARLTLWNAEGEPTAAVRAVTLTADDAGTAPVQPAPTTRAAAFSARVYATREGLVGHTTANGHVIQVNDHFAALPSRRALSPNGSGQYSVQVCGPARCETAPVWDVGPWNTHDDHWNPSSVREQWKDLPQGLPEAQAAYEDGYNGGRDEFGRQVANPAGIDLADGTFYNVGLNDNGWVTVTYLWTEGGGDTTSFPTWGTDVSVREQATTASTRVASLPGPTTVRVRCQVHGQLVNHDGYSNDAWSYLPDYGGYVSNIFIDVADAWLPGVPTC</sequence>
<dbReference type="EMBL" id="JAAIFS010000001">
    <property type="protein sequence ID" value="NEV86288.1"/>
    <property type="molecule type" value="Genomic_DNA"/>
</dbReference>
<feature type="chain" id="PRO_5025398800" description="Secreted protein" evidence="2">
    <location>
        <begin position="47"/>
        <end position="444"/>
    </location>
</feature>
<feature type="signal peptide" evidence="2">
    <location>
        <begin position="1"/>
        <end position="46"/>
    </location>
</feature>
<keyword evidence="2" id="KW-0732">Signal</keyword>
<evidence type="ECO:0000313" key="3">
    <source>
        <dbReference type="EMBL" id="NEV86288.1"/>
    </source>
</evidence>
<dbReference type="RefSeq" id="WP_161377508.1">
    <property type="nucleotide sequence ID" value="NZ_JAAIFS010000001.1"/>
</dbReference>
<accession>A0A6B3QEJ2</accession>
<comment type="caution">
    <text evidence="3">The sequence shown here is derived from an EMBL/GenBank/DDBJ whole genome shotgun (WGS) entry which is preliminary data.</text>
</comment>
<feature type="region of interest" description="Disordered" evidence="1">
    <location>
        <begin position="1"/>
        <end position="20"/>
    </location>
</feature>